<proteinExistence type="predicted"/>
<sequence>MSARKAVTKQIALRYQRAGRKTKTALLTELVNLTGWHRDYARTALRRALDPPSPRKAPVGRKPTYPADLQPGLVLCWAVLRAPASKLLAASMGYLVPMLRAEKALDVTEAPAALLMRMSASTIDRRLAGERARMRLRGRSPTKPGSLLKSQIPVRT</sequence>
<dbReference type="RefSeq" id="WP_246380824.1">
    <property type="nucleotide sequence ID" value="NZ_BAABGK010000108.1"/>
</dbReference>
<dbReference type="Proteomes" id="UP000523000">
    <property type="component" value="Unassembled WGS sequence"/>
</dbReference>
<protein>
    <submittedName>
        <fullName evidence="2">Uncharacterized protein</fullName>
    </submittedName>
</protein>
<accession>A0A839QQP3</accession>
<dbReference type="EMBL" id="JACHVS010000002">
    <property type="protein sequence ID" value="MBB2997094.1"/>
    <property type="molecule type" value="Genomic_DNA"/>
</dbReference>
<organism evidence="2 3">
    <name type="scientific">Paeniglutamicibacter cryotolerans</name>
    <dbReference type="NCBI Taxonomy" id="670079"/>
    <lineage>
        <taxon>Bacteria</taxon>
        <taxon>Bacillati</taxon>
        <taxon>Actinomycetota</taxon>
        <taxon>Actinomycetes</taxon>
        <taxon>Micrococcales</taxon>
        <taxon>Micrococcaceae</taxon>
        <taxon>Paeniglutamicibacter</taxon>
    </lineage>
</organism>
<evidence type="ECO:0000313" key="2">
    <source>
        <dbReference type="EMBL" id="MBB2997094.1"/>
    </source>
</evidence>
<evidence type="ECO:0000313" key="3">
    <source>
        <dbReference type="Proteomes" id="UP000523000"/>
    </source>
</evidence>
<keyword evidence="3" id="KW-1185">Reference proteome</keyword>
<feature type="region of interest" description="Disordered" evidence="1">
    <location>
        <begin position="136"/>
        <end position="156"/>
    </location>
</feature>
<gene>
    <name evidence="2" type="ORF">E9229_003341</name>
</gene>
<comment type="caution">
    <text evidence="2">The sequence shown here is derived from an EMBL/GenBank/DDBJ whole genome shotgun (WGS) entry which is preliminary data.</text>
</comment>
<name>A0A839QQP3_9MICC</name>
<dbReference type="AlphaFoldDB" id="A0A839QQP3"/>
<reference evidence="2 3" key="1">
    <citation type="submission" date="2020-08" db="EMBL/GenBank/DDBJ databases">
        <title>Sequencing the genomes of 1000 actinobacteria strains.</title>
        <authorList>
            <person name="Klenk H.-P."/>
        </authorList>
    </citation>
    <scope>NUCLEOTIDE SEQUENCE [LARGE SCALE GENOMIC DNA]</scope>
    <source>
        <strain evidence="2 3">DSM 22826</strain>
    </source>
</reference>
<evidence type="ECO:0000256" key="1">
    <source>
        <dbReference type="SAM" id="MobiDB-lite"/>
    </source>
</evidence>